<dbReference type="GeneID" id="98170795"/>
<dbReference type="RefSeq" id="XP_070911573.1">
    <property type="nucleotide sequence ID" value="XM_071055472.1"/>
</dbReference>
<dbReference type="EMBL" id="BAAFSV010000001">
    <property type="protein sequence ID" value="GAB1309840.1"/>
    <property type="molecule type" value="Genomic_DNA"/>
</dbReference>
<accession>A0ABQ0FWZ0</accession>
<evidence type="ECO:0000313" key="2">
    <source>
        <dbReference type="EMBL" id="GAB1309840.1"/>
    </source>
</evidence>
<proteinExistence type="predicted"/>
<reference evidence="2 3" key="1">
    <citation type="submission" date="2024-09" db="EMBL/GenBank/DDBJ databases">
        <title>Itraconazole resistance in Madurella fahalii resulting from another homologue of gene encoding cytochrome P450 14-alpha sterol demethylase (CYP51).</title>
        <authorList>
            <person name="Yoshioka I."/>
            <person name="Fahal A.H."/>
            <person name="Kaneko S."/>
            <person name="Yaguchi T."/>
        </authorList>
    </citation>
    <scope>NUCLEOTIDE SEQUENCE [LARGE SCALE GENOMIC DNA]</scope>
    <source>
        <strain evidence="2 3">IFM 68171</strain>
    </source>
</reference>
<keyword evidence="3" id="KW-1185">Reference proteome</keyword>
<comment type="caution">
    <text evidence="2">The sequence shown here is derived from an EMBL/GenBank/DDBJ whole genome shotgun (WGS) entry which is preliminary data.</text>
</comment>
<dbReference type="Proteomes" id="UP001628179">
    <property type="component" value="Unassembled WGS sequence"/>
</dbReference>
<evidence type="ECO:0000313" key="3">
    <source>
        <dbReference type="Proteomes" id="UP001628179"/>
    </source>
</evidence>
<gene>
    <name evidence="2" type="ORF">MFIFM68171_00050</name>
</gene>
<organism evidence="2 3">
    <name type="scientific">Madurella fahalii</name>
    <dbReference type="NCBI Taxonomy" id="1157608"/>
    <lineage>
        <taxon>Eukaryota</taxon>
        <taxon>Fungi</taxon>
        <taxon>Dikarya</taxon>
        <taxon>Ascomycota</taxon>
        <taxon>Pezizomycotina</taxon>
        <taxon>Sordariomycetes</taxon>
        <taxon>Sordariomycetidae</taxon>
        <taxon>Sordariales</taxon>
        <taxon>Sordariales incertae sedis</taxon>
        <taxon>Madurella</taxon>
    </lineage>
</organism>
<feature type="region of interest" description="Disordered" evidence="1">
    <location>
        <begin position="227"/>
        <end position="318"/>
    </location>
</feature>
<sequence>MSRLFRPFQSILRSPRFASRISSGQVVRIERVKIKKAKPRTRFLGYMIKGALIYHFFLFSLLPSDDVELEAREGEEEPLFIPFPFTTRRLKQQPYSRGDPEVAEFFRIVQDSELMRDIEYGVAQLVFKDASRQPAFTTKLGKAIKISRCRLAIHFPPAAPPTYEQSGLLITDDTVEWASMPIESSTAKRLERVLWPRPLALSSWAFITTLAKQKASEFTTFLGFGSAEPRDTQIRSNPGSAAPLPTSHGPNVQKALERIGQQATRRPEEVNDSNPMSSSAAAHPTAPSNPRDERVSTAGKSPASASNAKQPDKTDSVEQSLRRFFMEPTALQAFKDKFWKVWKPMEGDPPRGSLLILGYIEIETSRAWVRFDVTAWYNPKTKLYYPIRAYPVGTQWKLSPSP</sequence>
<feature type="compositionally biased region" description="Low complexity" evidence="1">
    <location>
        <begin position="275"/>
        <end position="289"/>
    </location>
</feature>
<protein>
    <submittedName>
        <fullName evidence="2">Uncharacterized protein</fullName>
    </submittedName>
</protein>
<name>A0ABQ0FWZ0_9PEZI</name>
<evidence type="ECO:0000256" key="1">
    <source>
        <dbReference type="SAM" id="MobiDB-lite"/>
    </source>
</evidence>